<dbReference type="STRING" id="1752398.A8M32_07290"/>
<sequence>MPPMSNDPLLQPHQLKPLSLGNRIIATARELTYPEDGTPKARLRNLCELVERRESGIDERSKGFTWTCHGASLS</sequence>
<dbReference type="AlphaFoldDB" id="A0A1E3VFZ7"/>
<gene>
    <name evidence="1" type="ORF">A8M32_07290</name>
</gene>
<dbReference type="OrthoDB" id="9804454at2"/>
<comment type="caution">
    <text evidence="1">The sequence shown here is derived from an EMBL/GenBank/DDBJ whole genome shotgun (WGS) entry which is preliminary data.</text>
</comment>
<protein>
    <submittedName>
        <fullName evidence="1">Uncharacterized protein</fullName>
    </submittedName>
</protein>
<organism evidence="1 2">
    <name type="scientific">Sinorhizobium alkalisoli</name>
    <dbReference type="NCBI Taxonomy" id="1752398"/>
    <lineage>
        <taxon>Bacteria</taxon>
        <taxon>Pseudomonadati</taxon>
        <taxon>Pseudomonadota</taxon>
        <taxon>Alphaproteobacteria</taxon>
        <taxon>Hyphomicrobiales</taxon>
        <taxon>Rhizobiaceae</taxon>
        <taxon>Sinorhizobium/Ensifer group</taxon>
        <taxon>Sinorhizobium</taxon>
    </lineage>
</organism>
<reference evidence="2" key="1">
    <citation type="submission" date="2016-05" db="EMBL/GenBank/DDBJ databases">
        <authorList>
            <person name="Li Y."/>
        </authorList>
    </citation>
    <scope>NUCLEOTIDE SEQUENCE [LARGE SCALE GENOMIC DNA]</scope>
    <source>
        <strain evidence="2">YIC4027</strain>
    </source>
</reference>
<dbReference type="RefSeq" id="WP_069457752.1">
    <property type="nucleotide sequence ID" value="NZ_CP034909.1"/>
</dbReference>
<evidence type="ECO:0000313" key="1">
    <source>
        <dbReference type="EMBL" id="ODR91796.1"/>
    </source>
</evidence>
<dbReference type="Proteomes" id="UP000094342">
    <property type="component" value="Unassembled WGS sequence"/>
</dbReference>
<keyword evidence="2" id="KW-1185">Reference proteome</keyword>
<name>A0A1E3VFZ7_9HYPH</name>
<accession>A0A1E3VFZ7</accession>
<dbReference type="EMBL" id="LYBW01000051">
    <property type="protein sequence ID" value="ODR91796.1"/>
    <property type="molecule type" value="Genomic_DNA"/>
</dbReference>
<proteinExistence type="predicted"/>
<evidence type="ECO:0000313" key="2">
    <source>
        <dbReference type="Proteomes" id="UP000094342"/>
    </source>
</evidence>